<name>A0ACC3DF01_9PEZI</name>
<evidence type="ECO:0000313" key="2">
    <source>
        <dbReference type="Proteomes" id="UP001186974"/>
    </source>
</evidence>
<accession>A0ACC3DF01</accession>
<proteinExistence type="predicted"/>
<comment type="caution">
    <text evidence="1">The sequence shown here is derived from an EMBL/GenBank/DDBJ whole genome shotgun (WGS) entry which is preliminary data.</text>
</comment>
<dbReference type="Proteomes" id="UP001186974">
    <property type="component" value="Unassembled WGS sequence"/>
</dbReference>
<dbReference type="EMBL" id="JAWDJW010005707">
    <property type="protein sequence ID" value="KAK3066833.1"/>
    <property type="molecule type" value="Genomic_DNA"/>
</dbReference>
<sequence>MRPNRNGDLEDVTEQQASLKRRRGDEDQIKLAPLKKRKKNAEDPEATPESSNRATKQFRAEKEKKLLDDARKNGRFIITLAKLRGRSRIAKLPLDPSRLRELAAKEAARPPFRPTPIVNGASARPINILQSDLNQDKDSRGSLLNGKAKKPNQVRYRVEEDDDFYKSRKRGAAANAKMKTKAHYEEIDLDAEEDEDMDDVGFDTTTRTRNNKNNNNVDGRQ</sequence>
<feature type="non-terminal residue" evidence="1">
    <location>
        <position position="221"/>
    </location>
</feature>
<keyword evidence="2" id="KW-1185">Reference proteome</keyword>
<evidence type="ECO:0000313" key="1">
    <source>
        <dbReference type="EMBL" id="KAK3066833.1"/>
    </source>
</evidence>
<gene>
    <name evidence="1" type="ORF">LTS18_001471</name>
</gene>
<organism evidence="1 2">
    <name type="scientific">Coniosporium uncinatum</name>
    <dbReference type="NCBI Taxonomy" id="93489"/>
    <lineage>
        <taxon>Eukaryota</taxon>
        <taxon>Fungi</taxon>
        <taxon>Dikarya</taxon>
        <taxon>Ascomycota</taxon>
        <taxon>Pezizomycotina</taxon>
        <taxon>Dothideomycetes</taxon>
        <taxon>Dothideomycetes incertae sedis</taxon>
        <taxon>Coniosporium</taxon>
    </lineage>
</organism>
<reference evidence="1" key="1">
    <citation type="submission" date="2024-09" db="EMBL/GenBank/DDBJ databases">
        <title>Black Yeasts Isolated from many extreme environments.</title>
        <authorList>
            <person name="Coleine C."/>
            <person name="Stajich J.E."/>
            <person name="Selbmann L."/>
        </authorList>
    </citation>
    <scope>NUCLEOTIDE SEQUENCE</scope>
    <source>
        <strain evidence="1">CCFEE 5737</strain>
    </source>
</reference>
<protein>
    <submittedName>
        <fullName evidence="1">Uncharacterized protein</fullName>
    </submittedName>
</protein>